<dbReference type="STRING" id="60169.A0A1V6NMI8"/>
<feature type="coiled-coil region" evidence="1">
    <location>
        <begin position="67"/>
        <end position="101"/>
    </location>
</feature>
<keyword evidence="1" id="KW-0175">Coiled coil</keyword>
<accession>A0A1V6NMI8</accession>
<dbReference type="Proteomes" id="UP000191408">
    <property type="component" value="Unassembled WGS sequence"/>
</dbReference>
<proteinExistence type="predicted"/>
<dbReference type="AlphaFoldDB" id="A0A1V6NMI8"/>
<evidence type="ECO:0000256" key="1">
    <source>
        <dbReference type="SAM" id="Coils"/>
    </source>
</evidence>
<evidence type="ECO:0000256" key="2">
    <source>
        <dbReference type="SAM" id="MobiDB-lite"/>
    </source>
</evidence>
<reference evidence="4" key="1">
    <citation type="journal article" date="2017" name="Nat. Microbiol.">
        <title>Global analysis of biosynthetic gene clusters reveals vast potential of secondary metabolite production in Penicillium species.</title>
        <authorList>
            <person name="Nielsen J.C."/>
            <person name="Grijseels S."/>
            <person name="Prigent S."/>
            <person name="Ji B."/>
            <person name="Dainat J."/>
            <person name="Nielsen K.F."/>
            <person name="Frisvad J.C."/>
            <person name="Workman M."/>
            <person name="Nielsen J."/>
        </authorList>
    </citation>
    <scope>NUCLEOTIDE SEQUENCE [LARGE SCALE GENOMIC DNA]</scope>
    <source>
        <strain evidence="4">IBT 4502</strain>
    </source>
</reference>
<protein>
    <recommendedName>
        <fullName evidence="5">GDP/GTP exchange factor Sec2 N-terminal domain-containing protein</fullName>
    </recommendedName>
</protein>
<feature type="compositionally biased region" description="Polar residues" evidence="2">
    <location>
        <begin position="51"/>
        <end position="65"/>
    </location>
</feature>
<gene>
    <name evidence="3" type="ORF">PENPOL_c005G04042</name>
</gene>
<feature type="region of interest" description="Disordered" evidence="2">
    <location>
        <begin position="43"/>
        <end position="65"/>
    </location>
</feature>
<name>A0A1V6NMI8_PENPO</name>
<dbReference type="OrthoDB" id="4354728at2759"/>
<evidence type="ECO:0000313" key="4">
    <source>
        <dbReference type="Proteomes" id="UP000191408"/>
    </source>
</evidence>
<organism evidence="3 4">
    <name type="scientific">Penicillium polonicum</name>
    <dbReference type="NCBI Taxonomy" id="60169"/>
    <lineage>
        <taxon>Eukaryota</taxon>
        <taxon>Fungi</taxon>
        <taxon>Dikarya</taxon>
        <taxon>Ascomycota</taxon>
        <taxon>Pezizomycotina</taxon>
        <taxon>Eurotiomycetes</taxon>
        <taxon>Eurotiomycetidae</taxon>
        <taxon>Eurotiales</taxon>
        <taxon>Aspergillaceae</taxon>
        <taxon>Penicillium</taxon>
    </lineage>
</organism>
<feature type="region of interest" description="Disordered" evidence="2">
    <location>
        <begin position="177"/>
        <end position="213"/>
    </location>
</feature>
<keyword evidence="4" id="KW-1185">Reference proteome</keyword>
<comment type="caution">
    <text evidence="3">The sequence shown here is derived from an EMBL/GenBank/DDBJ whole genome shotgun (WGS) entry which is preliminary data.</text>
</comment>
<sequence length="213" mass="23614">MLSMAINSRFFVSSLSTSLSFVDYHSFFSHFSLVNQGSPHRITPLVDPDTAHSSSRGVRPSPTQREVSALNERLADAEAVISRQESELDYAKSQASALRSEMAAKRHTTLKNRAQDIEAQLGIIEDQLDQTAVSLELAEGKKNTLQDCKKQIAKDQADLRDLRQIITTTEYNIRRQERLTGADTGSPPWWAPTQPILPPAAADQVRPSAKSAR</sequence>
<evidence type="ECO:0000313" key="3">
    <source>
        <dbReference type="EMBL" id="OQD65935.1"/>
    </source>
</evidence>
<evidence type="ECO:0008006" key="5">
    <source>
        <dbReference type="Google" id="ProtNLM"/>
    </source>
</evidence>
<dbReference type="EMBL" id="MDYM01000005">
    <property type="protein sequence ID" value="OQD65935.1"/>
    <property type="molecule type" value="Genomic_DNA"/>
</dbReference>